<dbReference type="PANTHER" id="PTHR30566">
    <property type="entry name" value="YNAI-RELATED MECHANOSENSITIVE ION CHANNEL"/>
    <property type="match status" value="1"/>
</dbReference>
<feature type="coiled-coil region" evidence="5">
    <location>
        <begin position="50"/>
        <end position="80"/>
    </location>
</feature>
<keyword evidence="10" id="KW-1185">Reference proteome</keyword>
<dbReference type="Gene3D" id="2.30.30.60">
    <property type="match status" value="1"/>
</dbReference>
<keyword evidence="5" id="KW-0175">Coiled coil</keyword>
<dbReference type="GO" id="GO:0016020">
    <property type="term" value="C:membrane"/>
    <property type="evidence" value="ECO:0007669"/>
    <property type="project" value="UniProtKB-SubCell"/>
</dbReference>
<evidence type="ECO:0000313" key="10">
    <source>
        <dbReference type="Proteomes" id="UP000461010"/>
    </source>
</evidence>
<accession>A0A6L4WQI4</accession>
<dbReference type="EMBL" id="WFKK01000039">
    <property type="protein sequence ID" value="KAB7886625.1"/>
    <property type="molecule type" value="Genomic_DNA"/>
</dbReference>
<dbReference type="GO" id="GO:0008381">
    <property type="term" value="F:mechanosensitive monoatomic ion channel activity"/>
    <property type="evidence" value="ECO:0007669"/>
    <property type="project" value="UniProtKB-ARBA"/>
</dbReference>
<dbReference type="InterPro" id="IPR023408">
    <property type="entry name" value="MscS_beta-dom_sf"/>
</dbReference>
<organism evidence="8 11">
    <name type="scientific">Poseidonibacter ostreae</name>
    <dbReference type="NCBI Taxonomy" id="2654171"/>
    <lineage>
        <taxon>Bacteria</taxon>
        <taxon>Pseudomonadati</taxon>
        <taxon>Campylobacterota</taxon>
        <taxon>Epsilonproteobacteria</taxon>
        <taxon>Campylobacterales</taxon>
        <taxon>Arcobacteraceae</taxon>
        <taxon>Poseidonibacter</taxon>
    </lineage>
</organism>
<keyword evidence="4 6" id="KW-0472">Membrane</keyword>
<dbReference type="EMBL" id="WFKJ01000038">
    <property type="protein sequence ID" value="KAB7889235.1"/>
    <property type="molecule type" value="Genomic_DNA"/>
</dbReference>
<evidence type="ECO:0000259" key="7">
    <source>
        <dbReference type="Pfam" id="PF00924"/>
    </source>
</evidence>
<dbReference type="RefSeq" id="WP_152191191.1">
    <property type="nucleotide sequence ID" value="NZ_WFKI01000082.1"/>
</dbReference>
<name>A0A6L4WQI4_9BACT</name>
<evidence type="ECO:0000256" key="1">
    <source>
        <dbReference type="ARBA" id="ARBA00004370"/>
    </source>
</evidence>
<dbReference type="InterPro" id="IPR010920">
    <property type="entry name" value="LSM_dom_sf"/>
</dbReference>
<evidence type="ECO:0000256" key="4">
    <source>
        <dbReference type="ARBA" id="ARBA00023136"/>
    </source>
</evidence>
<evidence type="ECO:0000313" key="11">
    <source>
        <dbReference type="Proteomes" id="UP000472839"/>
    </source>
</evidence>
<evidence type="ECO:0000256" key="2">
    <source>
        <dbReference type="ARBA" id="ARBA00022692"/>
    </source>
</evidence>
<reference evidence="10 11" key="1">
    <citation type="submission" date="2019-10" db="EMBL/GenBank/DDBJ databases">
        <title>Poseidonibacter ostreae sp. nov., isolated from the gut of the Ostrea denselamellosa.</title>
        <authorList>
            <person name="Choi A."/>
        </authorList>
    </citation>
    <scope>NUCLEOTIDE SEQUENCE [LARGE SCALE GENOMIC DNA]</scope>
    <source>
        <strain evidence="8 11">SJOD-M-33</strain>
        <strain evidence="9 10">SJOD-M-5</strain>
    </source>
</reference>
<dbReference type="Proteomes" id="UP000461010">
    <property type="component" value="Unassembled WGS sequence"/>
</dbReference>
<dbReference type="Pfam" id="PF00924">
    <property type="entry name" value="MS_channel_2nd"/>
    <property type="match status" value="1"/>
</dbReference>
<keyword evidence="3 6" id="KW-1133">Transmembrane helix</keyword>
<evidence type="ECO:0000313" key="8">
    <source>
        <dbReference type="EMBL" id="KAB7886625.1"/>
    </source>
</evidence>
<dbReference type="InterPro" id="IPR006685">
    <property type="entry name" value="MscS_channel_2nd"/>
</dbReference>
<comment type="subcellular location">
    <subcellularLocation>
        <location evidence="1">Membrane</location>
    </subcellularLocation>
</comment>
<gene>
    <name evidence="9" type="ORF">GBG18_11385</name>
    <name evidence="8" type="ORF">GBG19_11845</name>
</gene>
<comment type="caution">
    <text evidence="8">The sequence shown here is derived from an EMBL/GenBank/DDBJ whole genome shotgun (WGS) entry which is preliminary data.</text>
</comment>
<feature type="transmembrane region" description="Helical" evidence="6">
    <location>
        <begin position="270"/>
        <end position="303"/>
    </location>
</feature>
<protein>
    <submittedName>
        <fullName evidence="8">Mechanosensitive ion channel</fullName>
    </submittedName>
</protein>
<feature type="transmembrane region" description="Helical" evidence="6">
    <location>
        <begin position="246"/>
        <end position="264"/>
    </location>
</feature>
<sequence length="472" mass="55963">MKIIFILITSVFFNLMVLGNTEITEAIEIKKIEKVPNNIWLKTYKNYKKYNNIIITINKLEQEIDKNKRNLNKVQELTSKLSINKSKLSLYEKNQNFNDLIKSYKYEIIDITIYDYLFNISMDELKKKITKYEFLKKEFYTALIYLQDSYEESKNNSKDEKKINLLIEQIEYFNEYSENIEKTYQSFFELQDELEKKYIEYKNEVFIKHLITLGSIIAAYISYKFLLFIFFYIIRNKENHELEKNYRKVLSLLFVLSILIFIVVRYINDFLYIITFLGVVAAALTIATREIILNIAGAIYIFFSNIIRIGDRVMVQFETKHTVGDIVNISLIKMKLNEVSDYSNIKDIKNVGRTIYIPNSYIFTKVFYNYSLKQNGIINDLIEFEFDKNNEFEFIEKVTAEVFKKYELPYTITFSLNSSKTGIIALISYQINYKVVMAKRGELSIALLKEYTSNKNIKLKSSTRSIKKDDDE</sequence>
<feature type="transmembrane region" description="Helical" evidence="6">
    <location>
        <begin position="210"/>
        <end position="234"/>
    </location>
</feature>
<dbReference type="AlphaFoldDB" id="A0A6L4WQI4"/>
<keyword evidence="2 6" id="KW-0812">Transmembrane</keyword>
<dbReference type="SUPFAM" id="SSF50182">
    <property type="entry name" value="Sm-like ribonucleoproteins"/>
    <property type="match status" value="1"/>
</dbReference>
<feature type="domain" description="Mechanosensitive ion channel MscS" evidence="7">
    <location>
        <begin position="291"/>
        <end position="371"/>
    </location>
</feature>
<evidence type="ECO:0000256" key="5">
    <source>
        <dbReference type="SAM" id="Coils"/>
    </source>
</evidence>
<dbReference type="PANTHER" id="PTHR30566:SF5">
    <property type="entry name" value="MECHANOSENSITIVE ION CHANNEL PROTEIN 1, MITOCHONDRIAL-RELATED"/>
    <property type="match status" value="1"/>
</dbReference>
<dbReference type="Proteomes" id="UP000472839">
    <property type="component" value="Unassembled WGS sequence"/>
</dbReference>
<evidence type="ECO:0000313" key="9">
    <source>
        <dbReference type="EMBL" id="KAB7889235.1"/>
    </source>
</evidence>
<proteinExistence type="predicted"/>
<evidence type="ECO:0000256" key="6">
    <source>
        <dbReference type="SAM" id="Phobius"/>
    </source>
</evidence>
<evidence type="ECO:0000256" key="3">
    <source>
        <dbReference type="ARBA" id="ARBA00022989"/>
    </source>
</evidence>